<dbReference type="RefSeq" id="WP_141150312.1">
    <property type="nucleotide sequence ID" value="NZ_VHLG01000012.1"/>
</dbReference>
<evidence type="ECO:0000313" key="2">
    <source>
        <dbReference type="Proteomes" id="UP000318801"/>
    </source>
</evidence>
<name>A0A506U693_9HYPH</name>
<gene>
    <name evidence="1" type="ORF">FJU08_17475</name>
</gene>
<accession>A0A506U693</accession>
<dbReference type="AlphaFoldDB" id="A0A506U693"/>
<comment type="caution">
    <text evidence="1">The sequence shown here is derived from an EMBL/GenBank/DDBJ whole genome shotgun (WGS) entry which is preliminary data.</text>
</comment>
<dbReference type="OrthoDB" id="9134166at2"/>
<dbReference type="Proteomes" id="UP000318801">
    <property type="component" value="Unassembled WGS sequence"/>
</dbReference>
<protein>
    <recommendedName>
        <fullName evidence="3">DNA cytosine methyltransferase</fullName>
    </recommendedName>
</protein>
<proteinExistence type="predicted"/>
<keyword evidence="2" id="KW-1185">Reference proteome</keyword>
<evidence type="ECO:0000313" key="1">
    <source>
        <dbReference type="EMBL" id="TPW28594.1"/>
    </source>
</evidence>
<dbReference type="EMBL" id="VHLG01000012">
    <property type="protein sequence ID" value="TPW28594.1"/>
    <property type="molecule type" value="Genomic_DNA"/>
</dbReference>
<evidence type="ECO:0008006" key="3">
    <source>
        <dbReference type="Google" id="ProtNLM"/>
    </source>
</evidence>
<reference evidence="1 2" key="1">
    <citation type="submission" date="2019-06" db="EMBL/GenBank/DDBJ databases">
        <authorList>
            <person name="Li M."/>
        </authorList>
    </citation>
    <scope>NUCLEOTIDE SEQUENCE [LARGE SCALE GENOMIC DNA]</scope>
    <source>
        <strain evidence="1 2">BGMRC2036</strain>
    </source>
</reference>
<sequence length="240" mass="27252">MKTLRVLIGCETSGVVRRAFDALGHDVWSCDLLPSEDRSNRHVICDVRDILLDGWDLLAVMHPPCTRLCNSGVRWLKEPPRNVPNEATADEKALWPIFSREEKPAIMWQLLDEGAALFSACWNAPIKRIAVENPIMHRYAKERIDGYQKPAQTVQPWWFGDRAFKATSFYLRGLDPLVETNRLVPPRPRTDEHKKWSIVHRASPGQDRARLRSRTYPGIAAAMAAQWGGAALEQEYGEAA</sequence>
<organism evidence="1 2">
    <name type="scientific">Martelella alba</name>
    <dbReference type="NCBI Taxonomy" id="2590451"/>
    <lineage>
        <taxon>Bacteria</taxon>
        <taxon>Pseudomonadati</taxon>
        <taxon>Pseudomonadota</taxon>
        <taxon>Alphaproteobacteria</taxon>
        <taxon>Hyphomicrobiales</taxon>
        <taxon>Aurantimonadaceae</taxon>
        <taxon>Martelella</taxon>
    </lineage>
</organism>